<feature type="domain" description="Glycosyltransferase 2-like" evidence="6">
    <location>
        <begin position="244"/>
        <end position="378"/>
    </location>
</feature>
<keyword evidence="4" id="KW-1133">Transmembrane helix</keyword>
<evidence type="ECO:0000259" key="5">
    <source>
        <dbReference type="Pfam" id="PF00535"/>
    </source>
</evidence>
<evidence type="ECO:0000313" key="8">
    <source>
        <dbReference type="Proteomes" id="UP000287527"/>
    </source>
</evidence>
<dbReference type="AlphaFoldDB" id="A0A444GLC1"/>
<dbReference type="RefSeq" id="WP_128391417.1">
    <property type="nucleotide sequence ID" value="NZ_SBII01000017.1"/>
</dbReference>
<dbReference type="InterPro" id="IPR001173">
    <property type="entry name" value="Glyco_trans_2-like"/>
</dbReference>
<reference evidence="7 8" key="1">
    <citation type="submission" date="2019-01" db="EMBL/GenBank/DDBJ databases">
        <title>Flavobacterium sp. nov.,isolated from freshwater.</title>
        <authorList>
            <person name="Zhang R."/>
            <person name="Du Z.-J."/>
        </authorList>
    </citation>
    <scope>NUCLEOTIDE SEQUENCE [LARGE SCALE GENOMIC DNA]</scope>
    <source>
        <strain evidence="7 8">1E403</strain>
    </source>
</reference>
<dbReference type="Pfam" id="PF13632">
    <property type="entry name" value="Glyco_trans_2_3"/>
    <property type="match status" value="1"/>
</dbReference>
<feature type="transmembrane region" description="Helical" evidence="4">
    <location>
        <begin position="423"/>
        <end position="445"/>
    </location>
</feature>
<keyword evidence="4" id="KW-0472">Membrane</keyword>
<feature type="transmembrane region" description="Helical" evidence="4">
    <location>
        <begin position="347"/>
        <end position="378"/>
    </location>
</feature>
<evidence type="ECO:0000256" key="1">
    <source>
        <dbReference type="ARBA" id="ARBA00006739"/>
    </source>
</evidence>
<dbReference type="Gene3D" id="3.90.550.10">
    <property type="entry name" value="Spore Coat Polysaccharide Biosynthesis Protein SpsA, Chain A"/>
    <property type="match status" value="1"/>
</dbReference>
<feature type="domain" description="Glycosyltransferase 2-like" evidence="5">
    <location>
        <begin position="59"/>
        <end position="103"/>
    </location>
</feature>
<evidence type="ECO:0000259" key="6">
    <source>
        <dbReference type="Pfam" id="PF13632"/>
    </source>
</evidence>
<evidence type="ECO:0000313" key="7">
    <source>
        <dbReference type="EMBL" id="RWW91809.1"/>
    </source>
</evidence>
<dbReference type="GO" id="GO:0016757">
    <property type="term" value="F:glycosyltransferase activity"/>
    <property type="evidence" value="ECO:0007669"/>
    <property type="project" value="UniProtKB-KW"/>
</dbReference>
<keyword evidence="2" id="KW-0328">Glycosyltransferase</keyword>
<dbReference type="PANTHER" id="PTHR43630:SF1">
    <property type="entry name" value="POLY-BETA-1,6-N-ACETYL-D-GLUCOSAMINE SYNTHASE"/>
    <property type="match status" value="1"/>
</dbReference>
<evidence type="ECO:0000256" key="3">
    <source>
        <dbReference type="ARBA" id="ARBA00022679"/>
    </source>
</evidence>
<dbReference type="SUPFAM" id="SSF53448">
    <property type="entry name" value="Nucleotide-diphospho-sugar transferases"/>
    <property type="match status" value="1"/>
</dbReference>
<organism evidence="7 8">
    <name type="scientific">Flavobacterium cerinum</name>
    <dbReference type="NCBI Taxonomy" id="2502784"/>
    <lineage>
        <taxon>Bacteria</taxon>
        <taxon>Pseudomonadati</taxon>
        <taxon>Bacteroidota</taxon>
        <taxon>Flavobacteriia</taxon>
        <taxon>Flavobacteriales</taxon>
        <taxon>Flavobacteriaceae</taxon>
        <taxon>Flavobacterium</taxon>
    </lineage>
</organism>
<dbReference type="InterPro" id="IPR029044">
    <property type="entry name" value="Nucleotide-diphossugar_trans"/>
</dbReference>
<gene>
    <name evidence="7" type="ORF">EPI11_17945</name>
</gene>
<dbReference type="Proteomes" id="UP000287527">
    <property type="component" value="Unassembled WGS sequence"/>
</dbReference>
<dbReference type="PANTHER" id="PTHR43630">
    <property type="entry name" value="POLY-BETA-1,6-N-ACETYL-D-GLUCOSAMINE SYNTHASE"/>
    <property type="match status" value="1"/>
</dbReference>
<protein>
    <submittedName>
        <fullName evidence="7">Glycosyltransferase family 2 protein</fullName>
    </submittedName>
</protein>
<dbReference type="EMBL" id="SBII01000017">
    <property type="protein sequence ID" value="RWW91809.1"/>
    <property type="molecule type" value="Genomic_DNA"/>
</dbReference>
<keyword evidence="8" id="KW-1185">Reference proteome</keyword>
<keyword evidence="3 7" id="KW-0808">Transferase</keyword>
<evidence type="ECO:0000256" key="4">
    <source>
        <dbReference type="SAM" id="Phobius"/>
    </source>
</evidence>
<dbReference type="CDD" id="cd06423">
    <property type="entry name" value="CESA_like"/>
    <property type="match status" value="1"/>
</dbReference>
<keyword evidence="4" id="KW-0812">Transmembrane</keyword>
<feature type="domain" description="Glycosyltransferase 2-like" evidence="5">
    <location>
        <begin position="130"/>
        <end position="197"/>
    </location>
</feature>
<sequence length="483" mass="55686">MAITFPAFEYFVFIYASCLIFFYMVLAVFSIIKIIKYKTYNSKLDEQFLMDSPLTPGISVIAPAYNEEKSIIINVRSLLTLNYPLFEVIIVNDGSKDRTLELLINEFELEETAYAYLEKIQTQPFKRIFKSRNAQYSKLTIVDKENGGTKADASNAGINASQYPYFLCTDVDCMLERDTMLKMIKPILNSTVKVIAVGATLRMSNSCDIHDGVIERVRPPQSLIPRFQEMEYLRAYLFNKMSWSLVNCVPNVSGGLGLFNREVAINAGGYDGYSHAEDMDMLTKMAAHQINNNQEYTIEYIPISCCWTEGPPNMKILSRQRIRWATGLIQVFFIHRKILFNPHYKRLGLVVFPFAFLFDFLAPIIEILGLVYLVFLIAQDAVNWSTAGYIFLYSYSFTIMVGTLAILLDNYVQRQYQTTREIIKLWLMILIEPFIYHPILMYFSLKGYFNFLTSREMEWGTMTRQGFENKAKPGVAIKPQTHV</sequence>
<evidence type="ECO:0000256" key="2">
    <source>
        <dbReference type="ARBA" id="ARBA00022676"/>
    </source>
</evidence>
<dbReference type="OrthoDB" id="9766299at2"/>
<name>A0A444GLC1_9FLAO</name>
<dbReference type="Pfam" id="PF00535">
    <property type="entry name" value="Glycos_transf_2"/>
    <property type="match status" value="2"/>
</dbReference>
<comment type="similarity">
    <text evidence="1">Belongs to the glycosyltransferase 2 family.</text>
</comment>
<feature type="transmembrane region" description="Helical" evidence="4">
    <location>
        <begin position="12"/>
        <end position="35"/>
    </location>
</feature>
<comment type="caution">
    <text evidence="7">The sequence shown here is derived from an EMBL/GenBank/DDBJ whole genome shotgun (WGS) entry which is preliminary data.</text>
</comment>
<feature type="transmembrane region" description="Helical" evidence="4">
    <location>
        <begin position="390"/>
        <end position="411"/>
    </location>
</feature>
<accession>A0A444GLC1</accession>
<proteinExistence type="inferred from homology"/>